<keyword evidence="2" id="KW-0732">Signal</keyword>
<keyword evidence="4" id="KW-1185">Reference proteome</keyword>
<feature type="chain" id="PRO_5025517621" evidence="2">
    <location>
        <begin position="21"/>
        <end position="182"/>
    </location>
</feature>
<gene>
    <name evidence="3" type="ORF">HaLaN_07333</name>
</gene>
<dbReference type="Proteomes" id="UP000485058">
    <property type="component" value="Unassembled WGS sequence"/>
</dbReference>
<evidence type="ECO:0000313" key="3">
    <source>
        <dbReference type="EMBL" id="GFH11777.1"/>
    </source>
</evidence>
<proteinExistence type="predicted"/>
<dbReference type="AlphaFoldDB" id="A0A699YNB3"/>
<accession>A0A699YNB3</accession>
<sequence length="182" mass="19334">MRRWGERLVTLLVLVSHIACDSVADSPDTCPANCTALASDQCFSETAAYVASVVSRQAALPVGPGVDRGLQGFLESKTSELLSQCFPNAAVQLRPLRLLVISGIETFGATVLQQFTAATGINVVVRSLPTSDLVNVILQQTAANVSREMEHCDAPQSAPCPSLGRPFEPDQLAATSENARDH</sequence>
<feature type="region of interest" description="Disordered" evidence="1">
    <location>
        <begin position="149"/>
        <end position="182"/>
    </location>
</feature>
<evidence type="ECO:0000313" key="4">
    <source>
        <dbReference type="Proteomes" id="UP000485058"/>
    </source>
</evidence>
<reference evidence="3 4" key="1">
    <citation type="submission" date="2020-02" db="EMBL/GenBank/DDBJ databases">
        <title>Draft genome sequence of Haematococcus lacustris strain NIES-144.</title>
        <authorList>
            <person name="Morimoto D."/>
            <person name="Nakagawa S."/>
            <person name="Yoshida T."/>
            <person name="Sawayama S."/>
        </authorList>
    </citation>
    <scope>NUCLEOTIDE SEQUENCE [LARGE SCALE GENOMIC DNA]</scope>
    <source>
        <strain evidence="3 4">NIES-144</strain>
    </source>
</reference>
<evidence type="ECO:0000256" key="2">
    <source>
        <dbReference type="SAM" id="SignalP"/>
    </source>
</evidence>
<comment type="caution">
    <text evidence="3">The sequence shown here is derived from an EMBL/GenBank/DDBJ whole genome shotgun (WGS) entry which is preliminary data.</text>
</comment>
<organism evidence="3 4">
    <name type="scientific">Haematococcus lacustris</name>
    <name type="common">Green alga</name>
    <name type="synonym">Haematococcus pluvialis</name>
    <dbReference type="NCBI Taxonomy" id="44745"/>
    <lineage>
        <taxon>Eukaryota</taxon>
        <taxon>Viridiplantae</taxon>
        <taxon>Chlorophyta</taxon>
        <taxon>core chlorophytes</taxon>
        <taxon>Chlorophyceae</taxon>
        <taxon>CS clade</taxon>
        <taxon>Chlamydomonadales</taxon>
        <taxon>Haematococcaceae</taxon>
        <taxon>Haematococcus</taxon>
    </lineage>
</organism>
<dbReference type="EMBL" id="BLLF01000435">
    <property type="protein sequence ID" value="GFH11777.1"/>
    <property type="molecule type" value="Genomic_DNA"/>
</dbReference>
<evidence type="ECO:0000256" key="1">
    <source>
        <dbReference type="SAM" id="MobiDB-lite"/>
    </source>
</evidence>
<protein>
    <submittedName>
        <fullName evidence="3">Uncharacterized protein</fullName>
    </submittedName>
</protein>
<feature type="compositionally biased region" description="Polar residues" evidence="1">
    <location>
        <begin position="173"/>
        <end position="182"/>
    </location>
</feature>
<feature type="signal peptide" evidence="2">
    <location>
        <begin position="1"/>
        <end position="20"/>
    </location>
</feature>
<name>A0A699YNB3_HAELA</name>